<protein>
    <recommendedName>
        <fullName evidence="10">C-C motif chemokine</fullName>
    </recommendedName>
</protein>
<keyword evidence="7" id="KW-1015">Disulfide bond</keyword>
<dbReference type="PANTHER" id="PTHR12015:SF111">
    <property type="entry name" value="C-C MOTIF CHEMOKINE 17"/>
    <property type="match status" value="1"/>
</dbReference>
<comment type="similarity">
    <text evidence="2 10">Belongs to the intercrine beta (chemokine CC) family.</text>
</comment>
<dbReference type="SMART" id="SM00199">
    <property type="entry name" value="SCY"/>
    <property type="match status" value="1"/>
</dbReference>
<comment type="function">
    <text evidence="9">Chemokine, which displays chemotactic activity for T lymphocytes, preferentially Th2 cells, but not monocytes or granulocytes. Therefore plays an important role in a wide range of inflammatory and immunological processes. Acts by binding to CCR4 at T-cell surface. Mediates GM-CSF/CSF2-driven pain and inflammation. In the brain, required to maintain the typical, highly branched morphology of hippocampal microglia under homeostatic conditions. May be important for the appropriate adaptation of microglial morphology and synaptic plasticity to acute lipopolysaccharide (LPS)-induced neuroinflammation. Plays a role in wound healing, mainly by inducing fibroblast migration into the wound.</text>
</comment>
<dbReference type="OrthoDB" id="9892424at2759"/>
<dbReference type="InterPro" id="IPR000827">
    <property type="entry name" value="Chemokine_CC_CS"/>
</dbReference>
<sequence>ALYSPTECCFQYVKAPLRLANLRDFYLTPKECFSPAVVFENKNGDKVCANPNDPWVPRAVGKLQKNKRL</sequence>
<evidence type="ECO:0000259" key="11">
    <source>
        <dbReference type="SMART" id="SM00199"/>
    </source>
</evidence>
<accession>A0A7L1DH48</accession>
<dbReference type="PANTHER" id="PTHR12015">
    <property type="entry name" value="SMALL INDUCIBLE CYTOKINE A"/>
    <property type="match status" value="1"/>
</dbReference>
<dbReference type="PROSITE" id="PS00472">
    <property type="entry name" value="SMALL_CYTOKINES_CC"/>
    <property type="match status" value="1"/>
</dbReference>
<dbReference type="Gene3D" id="2.40.50.40">
    <property type="match status" value="1"/>
</dbReference>
<feature type="non-terminal residue" evidence="12">
    <location>
        <position position="1"/>
    </location>
</feature>
<evidence type="ECO:0000256" key="1">
    <source>
        <dbReference type="ARBA" id="ARBA00004613"/>
    </source>
</evidence>
<evidence type="ECO:0000256" key="2">
    <source>
        <dbReference type="ARBA" id="ARBA00010868"/>
    </source>
</evidence>
<evidence type="ECO:0000256" key="10">
    <source>
        <dbReference type="RuleBase" id="RU361150"/>
    </source>
</evidence>
<evidence type="ECO:0000256" key="8">
    <source>
        <dbReference type="ARBA" id="ARBA00023198"/>
    </source>
</evidence>
<dbReference type="GO" id="GO:0008009">
    <property type="term" value="F:chemokine activity"/>
    <property type="evidence" value="ECO:0007669"/>
    <property type="project" value="InterPro"/>
</dbReference>
<dbReference type="SUPFAM" id="SSF54117">
    <property type="entry name" value="Interleukin 8-like chemokines"/>
    <property type="match status" value="1"/>
</dbReference>
<evidence type="ECO:0000256" key="9">
    <source>
        <dbReference type="ARBA" id="ARBA00046039"/>
    </source>
</evidence>
<feature type="domain" description="Chemokine interleukin-8-like" evidence="11">
    <location>
        <begin position="5"/>
        <end position="63"/>
    </location>
</feature>
<dbReference type="Pfam" id="PF00048">
    <property type="entry name" value="IL8"/>
    <property type="match status" value="1"/>
</dbReference>
<evidence type="ECO:0000256" key="6">
    <source>
        <dbReference type="ARBA" id="ARBA00022729"/>
    </source>
</evidence>
<evidence type="ECO:0000256" key="5">
    <source>
        <dbReference type="ARBA" id="ARBA00022525"/>
    </source>
</evidence>
<dbReference type="InterPro" id="IPR001811">
    <property type="entry name" value="Chemokine_IL8-like_dom"/>
</dbReference>
<dbReference type="GO" id="GO:0005615">
    <property type="term" value="C:extracellular space"/>
    <property type="evidence" value="ECO:0007669"/>
    <property type="project" value="UniProtKB-KW"/>
</dbReference>
<organism evidence="12 13">
    <name type="scientific">Serilophus lunatus</name>
    <name type="common">silver-breasted broadbill</name>
    <dbReference type="NCBI Taxonomy" id="239386"/>
    <lineage>
        <taxon>Eukaryota</taxon>
        <taxon>Metazoa</taxon>
        <taxon>Chordata</taxon>
        <taxon>Craniata</taxon>
        <taxon>Vertebrata</taxon>
        <taxon>Euteleostomi</taxon>
        <taxon>Archelosauria</taxon>
        <taxon>Archosauria</taxon>
        <taxon>Dinosauria</taxon>
        <taxon>Saurischia</taxon>
        <taxon>Theropoda</taxon>
        <taxon>Coelurosauria</taxon>
        <taxon>Aves</taxon>
        <taxon>Neognathae</taxon>
        <taxon>Neoaves</taxon>
        <taxon>Telluraves</taxon>
        <taxon>Australaves</taxon>
        <taxon>Passeriformes</taxon>
        <taxon>Eurylaimidae</taxon>
        <taxon>Serilophus</taxon>
    </lineage>
</organism>
<dbReference type="InterPro" id="IPR036048">
    <property type="entry name" value="Interleukin_8-like_sf"/>
</dbReference>
<proteinExistence type="inferred from homology"/>
<keyword evidence="13" id="KW-1185">Reference proteome</keyword>
<dbReference type="InterPro" id="IPR039809">
    <property type="entry name" value="Chemokine_b/g/d"/>
</dbReference>
<evidence type="ECO:0000256" key="3">
    <source>
        <dbReference type="ARBA" id="ARBA00022500"/>
    </source>
</evidence>
<name>A0A7L1DH48_9PASS</name>
<dbReference type="EMBL" id="VXBA01004913">
    <property type="protein sequence ID" value="NXM76311.1"/>
    <property type="molecule type" value="Genomic_DNA"/>
</dbReference>
<keyword evidence="4 10" id="KW-0202">Cytokine</keyword>
<dbReference type="GO" id="GO:0006954">
    <property type="term" value="P:inflammatory response"/>
    <property type="evidence" value="ECO:0007669"/>
    <property type="project" value="UniProtKB-KW"/>
</dbReference>
<dbReference type="Proteomes" id="UP000553648">
    <property type="component" value="Unassembled WGS sequence"/>
</dbReference>
<evidence type="ECO:0000256" key="4">
    <source>
        <dbReference type="ARBA" id="ARBA00022514"/>
    </source>
</evidence>
<keyword evidence="5 10" id="KW-0964">Secreted</keyword>
<dbReference type="GO" id="GO:0006955">
    <property type="term" value="P:immune response"/>
    <property type="evidence" value="ECO:0007669"/>
    <property type="project" value="InterPro"/>
</dbReference>
<evidence type="ECO:0000313" key="13">
    <source>
        <dbReference type="Proteomes" id="UP000553648"/>
    </source>
</evidence>
<keyword evidence="6" id="KW-0732">Signal</keyword>
<feature type="non-terminal residue" evidence="12">
    <location>
        <position position="69"/>
    </location>
</feature>
<keyword evidence="3 10" id="KW-0145">Chemotaxis</keyword>
<gene>
    <name evidence="12" type="primary">Ccl4_2</name>
    <name evidence="12" type="ORF">SERLUN_R09722</name>
</gene>
<evidence type="ECO:0000313" key="12">
    <source>
        <dbReference type="EMBL" id="NXM76311.1"/>
    </source>
</evidence>
<keyword evidence="8" id="KW-0395">Inflammatory response</keyword>
<dbReference type="CDD" id="cd00272">
    <property type="entry name" value="Chemokine_CC"/>
    <property type="match status" value="1"/>
</dbReference>
<dbReference type="AlphaFoldDB" id="A0A7L1DH48"/>
<comment type="caution">
    <text evidence="12">The sequence shown here is derived from an EMBL/GenBank/DDBJ whole genome shotgun (WGS) entry which is preliminary data.</text>
</comment>
<comment type="subcellular location">
    <subcellularLocation>
        <location evidence="1 10">Secreted</location>
    </subcellularLocation>
</comment>
<reference evidence="12 13" key="1">
    <citation type="submission" date="2019-09" db="EMBL/GenBank/DDBJ databases">
        <title>Bird 10,000 Genomes (B10K) Project - Family phase.</title>
        <authorList>
            <person name="Zhang G."/>
        </authorList>
    </citation>
    <scope>NUCLEOTIDE SEQUENCE [LARGE SCALE GENOMIC DNA]</scope>
    <source>
        <strain evidence="12">B10K-DU-002-03</strain>
        <tissue evidence="12">Muscle</tissue>
    </source>
</reference>
<evidence type="ECO:0000256" key="7">
    <source>
        <dbReference type="ARBA" id="ARBA00023157"/>
    </source>
</evidence>